<evidence type="ECO:0000256" key="5">
    <source>
        <dbReference type="ARBA" id="ARBA00032976"/>
    </source>
</evidence>
<comment type="function">
    <text evidence="1">Is involved in generating a small heat-stable compound (Nod), an acylated oligomer of N-acetylglucosamine, that stimulates mitosis in various plant protoplasts.</text>
</comment>
<protein>
    <recommendedName>
        <fullName evidence="3">Chitooligosaccharide deacetylase</fullName>
    </recommendedName>
    <alternativeName>
        <fullName evidence="5">Nodulation protein B</fullName>
    </alternativeName>
</protein>
<evidence type="ECO:0000313" key="8">
    <source>
        <dbReference type="Proteomes" id="UP000717752"/>
    </source>
</evidence>
<dbReference type="InterPro" id="IPR011330">
    <property type="entry name" value="Glyco_hydro/deAcase_b/a-brl"/>
</dbReference>
<evidence type="ECO:0000256" key="2">
    <source>
        <dbReference type="ARBA" id="ARBA00010973"/>
    </source>
</evidence>
<proteinExistence type="inferred from homology"/>
<gene>
    <name evidence="7" type="ORF">JNB85_29035</name>
</gene>
<comment type="caution">
    <text evidence="7">The sequence shown here is derived from an EMBL/GenBank/DDBJ whole genome shotgun (WGS) entry which is preliminary data.</text>
</comment>
<evidence type="ECO:0000256" key="4">
    <source>
        <dbReference type="ARBA" id="ARBA00022729"/>
    </source>
</evidence>
<evidence type="ECO:0000256" key="1">
    <source>
        <dbReference type="ARBA" id="ARBA00003236"/>
    </source>
</evidence>
<evidence type="ECO:0000259" key="6">
    <source>
        <dbReference type="PROSITE" id="PS51677"/>
    </source>
</evidence>
<dbReference type="RefSeq" id="WP_220337862.1">
    <property type="nucleotide sequence ID" value="NZ_JAEUAK010000017.1"/>
</dbReference>
<evidence type="ECO:0000313" key="7">
    <source>
        <dbReference type="EMBL" id="MBW9056459.1"/>
    </source>
</evidence>
<keyword evidence="8" id="KW-1185">Reference proteome</keyword>
<accession>A0ABS7H2R0</accession>
<dbReference type="Gene3D" id="3.20.20.370">
    <property type="entry name" value="Glycoside hydrolase/deacetylase"/>
    <property type="match status" value="1"/>
</dbReference>
<dbReference type="EMBL" id="JAEUAK010000017">
    <property type="protein sequence ID" value="MBW9056459.1"/>
    <property type="molecule type" value="Genomic_DNA"/>
</dbReference>
<sequence>MGQWKRRLKRIAIGGGLKGAWLANAAGLMKEARGRGIIFTLHHVRPHIAQPFEPNRHLEITPEFLDAALRRLKRIGYRFVPLDAVPFLLSDPRDDRLFAAFTLDDGYRNNLVHALPVFERHGAPFTVFITQGFAEGSHSIWWETLALLLSRENSVEFNFGRGRERLPLDTPVRQWEAFDRFAAFIHSQDEARAVSNVDAMARHYGIEPTDITRDLVMGPKDLGALAASPLATLGAHTISHRALARLPWAEARIEMEISADYIESITGTRPRTIAYPYGLPATATAREAGIAADLGFAVAVTTQPGLPAAGQLTYMPRISLNGFYQKPRYVSALASGIPLKLLGK</sequence>
<dbReference type="InterPro" id="IPR002509">
    <property type="entry name" value="NODB_dom"/>
</dbReference>
<reference evidence="7 8" key="1">
    <citation type="journal article" date="2021" name="MBio">
        <title>Poor Competitiveness of Bradyrhizobium in Pigeon Pea Root Colonization in Indian Soils.</title>
        <authorList>
            <person name="Chalasani D."/>
            <person name="Basu A."/>
            <person name="Pullabhotla S.V.S.R.N."/>
            <person name="Jorrin B."/>
            <person name="Neal A.L."/>
            <person name="Poole P.S."/>
            <person name="Podile A.R."/>
            <person name="Tkacz A."/>
        </authorList>
    </citation>
    <scope>NUCLEOTIDE SEQUENCE [LARGE SCALE GENOMIC DNA]</scope>
    <source>
        <strain evidence="7 8">HU56</strain>
    </source>
</reference>
<dbReference type="PANTHER" id="PTHR34216:SF7">
    <property type="entry name" value="POLY-BETA-1,6-N-ACETYL-D-GLUCOSAMINE N-DEACETYLASE"/>
    <property type="match status" value="1"/>
</dbReference>
<dbReference type="PROSITE" id="PS51677">
    <property type="entry name" value="NODB"/>
    <property type="match status" value="1"/>
</dbReference>
<keyword evidence="4" id="KW-0732">Signal</keyword>
<dbReference type="InterPro" id="IPR051398">
    <property type="entry name" value="Polysacch_Deacetylase"/>
</dbReference>
<dbReference type="Pfam" id="PF01522">
    <property type="entry name" value="Polysacc_deac_1"/>
    <property type="match status" value="1"/>
</dbReference>
<dbReference type="Proteomes" id="UP000717752">
    <property type="component" value="Unassembled WGS sequence"/>
</dbReference>
<feature type="domain" description="NodB homology" evidence="6">
    <location>
        <begin position="97"/>
        <end position="344"/>
    </location>
</feature>
<comment type="similarity">
    <text evidence="2">Belongs to the polysaccharide deacetylase family.</text>
</comment>
<dbReference type="PANTHER" id="PTHR34216">
    <property type="match status" value="1"/>
</dbReference>
<organism evidence="7 8">
    <name type="scientific">Rhizobium mesosinicum</name>
    <dbReference type="NCBI Taxonomy" id="335017"/>
    <lineage>
        <taxon>Bacteria</taxon>
        <taxon>Pseudomonadati</taxon>
        <taxon>Pseudomonadota</taxon>
        <taxon>Alphaproteobacteria</taxon>
        <taxon>Hyphomicrobiales</taxon>
        <taxon>Rhizobiaceae</taxon>
        <taxon>Rhizobium/Agrobacterium group</taxon>
        <taxon>Rhizobium</taxon>
    </lineage>
</organism>
<evidence type="ECO:0000256" key="3">
    <source>
        <dbReference type="ARBA" id="ARBA00020071"/>
    </source>
</evidence>
<name>A0ABS7H2R0_9HYPH</name>
<dbReference type="SUPFAM" id="SSF88713">
    <property type="entry name" value="Glycoside hydrolase/deacetylase"/>
    <property type="match status" value="1"/>
</dbReference>